<dbReference type="InterPro" id="IPR050237">
    <property type="entry name" value="ATP-dep_AMP-bd_enzyme"/>
</dbReference>
<dbReference type="Gene3D" id="3.30.300.30">
    <property type="match status" value="1"/>
</dbReference>
<dbReference type="PANTHER" id="PTHR43767:SF11">
    <property type="entry name" value="MEDIUM-CHAIN-FATTY-ACID--COA LIGASE"/>
    <property type="match status" value="1"/>
</dbReference>
<organism evidence="3">
    <name type="scientific">Pycnococcus provasolii</name>
    <dbReference type="NCBI Taxonomy" id="41880"/>
    <lineage>
        <taxon>Eukaryota</taxon>
        <taxon>Viridiplantae</taxon>
        <taxon>Chlorophyta</taxon>
        <taxon>Pseudoscourfieldiophyceae</taxon>
        <taxon>Pseudoscourfieldiales</taxon>
        <taxon>Pycnococcaceae</taxon>
        <taxon>Pycnococcus</taxon>
    </lineage>
</organism>
<dbReference type="InterPro" id="IPR000873">
    <property type="entry name" value="AMP-dep_synth/lig_dom"/>
</dbReference>
<reference evidence="3" key="1">
    <citation type="submission" date="2021-01" db="EMBL/GenBank/DDBJ databases">
        <authorList>
            <person name="Corre E."/>
            <person name="Pelletier E."/>
            <person name="Niang G."/>
            <person name="Scheremetjew M."/>
            <person name="Finn R."/>
            <person name="Kale V."/>
            <person name="Holt S."/>
            <person name="Cochrane G."/>
            <person name="Meng A."/>
            <person name="Brown T."/>
            <person name="Cohen L."/>
        </authorList>
    </citation>
    <scope>NUCLEOTIDE SEQUENCE</scope>
    <source>
        <strain evidence="3">RCC2336</strain>
    </source>
</reference>
<dbReference type="InterPro" id="IPR045851">
    <property type="entry name" value="AMP-bd_C_sf"/>
</dbReference>
<accession>A0A7S2YXA7</accession>
<dbReference type="PANTHER" id="PTHR43767">
    <property type="entry name" value="LONG-CHAIN-FATTY-ACID--COA LIGASE"/>
    <property type="match status" value="1"/>
</dbReference>
<proteinExistence type="predicted"/>
<evidence type="ECO:0000259" key="2">
    <source>
        <dbReference type="Pfam" id="PF13193"/>
    </source>
</evidence>
<feature type="domain" description="AMP-dependent synthetase/ligase" evidence="1">
    <location>
        <begin position="43"/>
        <end position="484"/>
    </location>
</feature>
<gene>
    <name evidence="3" type="ORF">PPRO1316_LOCUS1728</name>
</gene>
<evidence type="ECO:0000313" key="3">
    <source>
        <dbReference type="EMBL" id="CAE0011040.1"/>
    </source>
</evidence>
<dbReference type="PROSITE" id="PS00455">
    <property type="entry name" value="AMP_BINDING"/>
    <property type="match status" value="1"/>
</dbReference>
<dbReference type="InterPro" id="IPR025110">
    <property type="entry name" value="AMP-bd_C"/>
</dbReference>
<dbReference type="EMBL" id="HBHV01002405">
    <property type="protein sequence ID" value="CAE0011040.1"/>
    <property type="molecule type" value="Transcribed_RNA"/>
</dbReference>
<evidence type="ECO:0008006" key="4">
    <source>
        <dbReference type="Google" id="ProtNLM"/>
    </source>
</evidence>
<dbReference type="AlphaFoldDB" id="A0A7S2YXA7"/>
<dbReference type="Pfam" id="PF00501">
    <property type="entry name" value="AMP-binding"/>
    <property type="match status" value="1"/>
</dbReference>
<protein>
    <recommendedName>
        <fullName evidence="4">AMP-dependent synthetase/ligase domain-containing protein</fullName>
    </recommendedName>
</protein>
<feature type="domain" description="AMP-binding enzyme C-terminal" evidence="2">
    <location>
        <begin position="578"/>
        <end position="656"/>
    </location>
</feature>
<dbReference type="GO" id="GO:0016877">
    <property type="term" value="F:ligase activity, forming carbon-sulfur bonds"/>
    <property type="evidence" value="ECO:0007669"/>
    <property type="project" value="UniProtKB-ARBA"/>
</dbReference>
<dbReference type="InterPro" id="IPR020845">
    <property type="entry name" value="AMP-binding_CS"/>
</dbReference>
<dbReference type="Gene3D" id="3.40.50.12780">
    <property type="entry name" value="N-terminal domain of ligase-like"/>
    <property type="match status" value="1"/>
</dbReference>
<dbReference type="Pfam" id="PF13193">
    <property type="entry name" value="AMP-binding_C"/>
    <property type="match status" value="1"/>
</dbReference>
<dbReference type="InterPro" id="IPR042099">
    <property type="entry name" value="ANL_N_sf"/>
</dbReference>
<dbReference type="SUPFAM" id="SSF56801">
    <property type="entry name" value="Acetyl-CoA synthetase-like"/>
    <property type="match status" value="1"/>
</dbReference>
<name>A0A7S2YXA7_9CHLO</name>
<evidence type="ECO:0000259" key="1">
    <source>
        <dbReference type="Pfam" id="PF00501"/>
    </source>
</evidence>
<sequence>MASRGYVQDWPLLTPTLLDHAARVHGVGARIASRGVTQPHVIRHSSYGSLRMRALALAKAISMRLGISSGDNVATMAFNTTQHLELWYAIMGIGAVCHTLNPRYSHEQLIYIMQHAGDVALFFDGPLLVDDDPNLLHNIIPSLVRPAEGGYMPTLKHVVAMEDAQNAAPLRTAFDAAFASKDHAHFHCMEELVEWGLVGVPFSWFHGKDIRTLDENMPAGLCYTSGTTGRPKGVIYTHRSNVLHALACSSGSFYGWTVNDTCLPVVPLFHANAWAYAFCAPMAGVKLVFPGRSLDGRSLVDLLVAYKVTVTSGVPSVWHGVVQFLQQHTHICLPHLLVVGSGGSALPPVLLQYFRLNQRIGEGKCEVFQGWGMTELSPIGTISRIHVPLEPLPTPQIASASVIEVFDDHKSSTTPPRDLHSCANWSEKQSSARLLRAGVPIYTVQLRIVEPDSSDKALPKELPWDDESVGQLQVRGAAVVRRYYGGVVADDARDNDDTNNTTHHDDDRHNLTVDGWFDTGDLAAIDASGSIRIHDRVKDCIKSGGEWISSVDLEAAVWESLRGGIEVQGSSGATFLLREVCAIGIPHPRWEERPLLVVVVEKKGEQQPPSFVVPDDDARAIAMNIKEALLATVAKWWIPEHVVVMCAPLPKGSTGKVDKKLIRSQMINTVERVARTTTSKL</sequence>